<accession>A0A383V1J9</accession>
<keyword evidence="2" id="KW-0812">Transmembrane</keyword>
<gene>
    <name evidence="3" type="ORF">BQ4739_LOCUS57</name>
</gene>
<keyword evidence="2" id="KW-0472">Membrane</keyword>
<dbReference type="EMBL" id="FNXT01000002">
    <property type="protein sequence ID" value="SZX59437.1"/>
    <property type="molecule type" value="Genomic_DNA"/>
</dbReference>
<protein>
    <recommendedName>
        <fullName evidence="5">PGG domain-containing protein</fullName>
    </recommendedName>
</protein>
<feature type="transmembrane region" description="Helical" evidence="2">
    <location>
        <begin position="245"/>
        <end position="269"/>
    </location>
</feature>
<evidence type="ECO:0000313" key="4">
    <source>
        <dbReference type="Proteomes" id="UP000256970"/>
    </source>
</evidence>
<organism evidence="3 4">
    <name type="scientific">Tetradesmus obliquus</name>
    <name type="common">Green alga</name>
    <name type="synonym">Acutodesmus obliquus</name>
    <dbReference type="NCBI Taxonomy" id="3088"/>
    <lineage>
        <taxon>Eukaryota</taxon>
        <taxon>Viridiplantae</taxon>
        <taxon>Chlorophyta</taxon>
        <taxon>core chlorophytes</taxon>
        <taxon>Chlorophyceae</taxon>
        <taxon>CS clade</taxon>
        <taxon>Sphaeropleales</taxon>
        <taxon>Scenedesmaceae</taxon>
        <taxon>Tetradesmus</taxon>
    </lineage>
</organism>
<evidence type="ECO:0008006" key="5">
    <source>
        <dbReference type="Google" id="ProtNLM"/>
    </source>
</evidence>
<feature type="transmembrane region" description="Helical" evidence="2">
    <location>
        <begin position="156"/>
        <end position="178"/>
    </location>
</feature>
<dbReference type="InterPro" id="IPR032675">
    <property type="entry name" value="LRR_dom_sf"/>
</dbReference>
<keyword evidence="2" id="KW-1133">Transmembrane helix</keyword>
<dbReference type="GO" id="GO:0005930">
    <property type="term" value="C:axoneme"/>
    <property type="evidence" value="ECO:0007669"/>
    <property type="project" value="UniProtKB-SubCell"/>
</dbReference>
<dbReference type="Gene3D" id="3.80.10.10">
    <property type="entry name" value="Ribonuclease Inhibitor"/>
    <property type="match status" value="1"/>
</dbReference>
<evidence type="ECO:0000313" key="3">
    <source>
        <dbReference type="EMBL" id="SZX59437.1"/>
    </source>
</evidence>
<name>A0A383V1J9_TETOB</name>
<dbReference type="AlphaFoldDB" id="A0A383V1J9"/>
<evidence type="ECO:0000256" key="1">
    <source>
        <dbReference type="ARBA" id="ARBA00004430"/>
    </source>
</evidence>
<dbReference type="Proteomes" id="UP000256970">
    <property type="component" value="Unassembled WGS sequence"/>
</dbReference>
<comment type="subcellular location">
    <subcellularLocation>
        <location evidence="1">Cytoplasm</location>
        <location evidence="1">Cytoskeleton</location>
        <location evidence="1">Cilium axoneme</location>
    </subcellularLocation>
</comment>
<dbReference type="SUPFAM" id="SSF52047">
    <property type="entry name" value="RNI-like"/>
    <property type="match status" value="1"/>
</dbReference>
<reference evidence="3 4" key="1">
    <citation type="submission" date="2016-10" db="EMBL/GenBank/DDBJ databases">
        <authorList>
            <person name="Cai Z."/>
        </authorList>
    </citation>
    <scope>NUCLEOTIDE SEQUENCE [LARGE SCALE GENOMIC DNA]</scope>
</reference>
<proteinExistence type="predicted"/>
<dbReference type="PANTHER" id="PTHR16083">
    <property type="entry name" value="LEUCINE RICH REPEAT CONTAINING PROTEIN"/>
    <property type="match status" value="1"/>
</dbReference>
<dbReference type="PANTHER" id="PTHR16083:SF83">
    <property type="entry name" value="LEUCINE-RICH REPEAT-CONTAINING PROTEIN 40"/>
    <property type="match status" value="1"/>
</dbReference>
<keyword evidence="4" id="KW-1185">Reference proteome</keyword>
<sequence length="318" mass="33855">MRKLQLSGCSTLEQLLESLAELTALRIIRLARCSSLSRLPAYMDRMKGLKKLDISFCHSLDALPRHMPASLQLLDLSYCRHADKLAEQLVDLAEQMPNAKVVLKGWGALGTQQHDQTLQFLFGQSLRGLVPQLRTETTVKRLLTDSETIISSLERLSWLAVLLAATTFTAAVAPPGGYNSGLLFLPYSNAGCRVSSSSSGSSGSSGISSSSVGAQDINGSCIQAPDTCSDGLACRAQVSANRLRAFFVLDLLSFGFSMALVLFVVACSMSRKIGVQSARYAGLYMDVTSHSFAADGNCTGVRHGGCSSRSSGSVPSSA</sequence>
<evidence type="ECO:0000256" key="2">
    <source>
        <dbReference type="SAM" id="Phobius"/>
    </source>
</evidence>